<feature type="compositionally biased region" description="Basic and acidic residues" evidence="1">
    <location>
        <begin position="198"/>
        <end position="209"/>
    </location>
</feature>
<dbReference type="EMBL" id="BQNB010014876">
    <property type="protein sequence ID" value="GJT33420.1"/>
    <property type="molecule type" value="Genomic_DNA"/>
</dbReference>
<evidence type="ECO:0000256" key="1">
    <source>
        <dbReference type="SAM" id="MobiDB-lite"/>
    </source>
</evidence>
<reference evidence="3" key="1">
    <citation type="journal article" date="2022" name="Int. J. Mol. Sci.">
        <title>Draft Genome of Tanacetum Coccineum: Genomic Comparison of Closely Related Tanacetum-Family Plants.</title>
        <authorList>
            <person name="Yamashiro T."/>
            <person name="Shiraishi A."/>
            <person name="Nakayama K."/>
            <person name="Satake H."/>
        </authorList>
    </citation>
    <scope>NUCLEOTIDE SEQUENCE</scope>
</reference>
<protein>
    <submittedName>
        <fullName evidence="3">Ribonuclease H-like domain-containing protein</fullName>
    </submittedName>
</protein>
<reference evidence="3" key="2">
    <citation type="submission" date="2022-01" db="EMBL/GenBank/DDBJ databases">
        <authorList>
            <person name="Yamashiro T."/>
            <person name="Shiraishi A."/>
            <person name="Satake H."/>
            <person name="Nakayama K."/>
        </authorList>
    </citation>
    <scope>NUCLEOTIDE SEQUENCE</scope>
</reference>
<sequence>MHKKFQMSSMGELTFFLGLQVTQKDDGIFISQDKYVDEILKKFGFSTMKTTSTPVETSKPLLKDSEAEDVNVHLYRSMIGSLMYLTSLRPDIMFAVCACARFQVTPKVSHLNAVKRIFRYLKGNPQQEVVNYLDADDFLACKKQTVVANSTTEAEYVAAAMFLDKQVEGMSKHKEIYVTPSHTKKVFFANIDERRKEETTIVKQRKDTEVPQPSGSTEPITDEATNEEHVPIHSNDPLLSEITKLKERVKKLERRNKSRTLGLKRSRKVGRTARIESSKDEVSCVKEDASNMGRNNLLILIEVEVEKVVSTAEVTTASATTTTVDELTLAQTLIEIKAAKPWLLQLLLQQLQLLLQDLRLEGL</sequence>
<dbReference type="PANTHER" id="PTHR11439">
    <property type="entry name" value="GAG-POL-RELATED RETROTRANSPOSON"/>
    <property type="match status" value="1"/>
</dbReference>
<proteinExistence type="predicted"/>
<accession>A0ABQ5D250</accession>
<evidence type="ECO:0000259" key="2">
    <source>
        <dbReference type="Pfam" id="PF07727"/>
    </source>
</evidence>
<name>A0ABQ5D250_9ASTR</name>
<organism evidence="3 4">
    <name type="scientific">Tanacetum coccineum</name>
    <dbReference type="NCBI Taxonomy" id="301880"/>
    <lineage>
        <taxon>Eukaryota</taxon>
        <taxon>Viridiplantae</taxon>
        <taxon>Streptophyta</taxon>
        <taxon>Embryophyta</taxon>
        <taxon>Tracheophyta</taxon>
        <taxon>Spermatophyta</taxon>
        <taxon>Magnoliopsida</taxon>
        <taxon>eudicotyledons</taxon>
        <taxon>Gunneridae</taxon>
        <taxon>Pentapetalae</taxon>
        <taxon>asterids</taxon>
        <taxon>campanulids</taxon>
        <taxon>Asterales</taxon>
        <taxon>Asteraceae</taxon>
        <taxon>Asteroideae</taxon>
        <taxon>Anthemideae</taxon>
        <taxon>Anthemidinae</taxon>
        <taxon>Tanacetum</taxon>
    </lineage>
</organism>
<feature type="domain" description="Reverse transcriptase Ty1/copia-type" evidence="2">
    <location>
        <begin position="1"/>
        <end position="56"/>
    </location>
</feature>
<dbReference type="PANTHER" id="PTHR11439:SF483">
    <property type="entry name" value="PEPTIDE SYNTHASE GLIP-LIKE, PUTATIVE (AFU_ORTHOLOGUE AFUA_3G12920)-RELATED"/>
    <property type="match status" value="1"/>
</dbReference>
<dbReference type="InterPro" id="IPR013103">
    <property type="entry name" value="RVT_2"/>
</dbReference>
<dbReference type="Proteomes" id="UP001151760">
    <property type="component" value="Unassembled WGS sequence"/>
</dbReference>
<gene>
    <name evidence="3" type="ORF">Tco_0923839</name>
</gene>
<evidence type="ECO:0000313" key="4">
    <source>
        <dbReference type="Proteomes" id="UP001151760"/>
    </source>
</evidence>
<evidence type="ECO:0000313" key="3">
    <source>
        <dbReference type="EMBL" id="GJT33420.1"/>
    </source>
</evidence>
<dbReference type="Pfam" id="PF07727">
    <property type="entry name" value="RVT_2"/>
    <property type="match status" value="1"/>
</dbReference>
<feature type="region of interest" description="Disordered" evidence="1">
    <location>
        <begin position="198"/>
        <end position="227"/>
    </location>
</feature>
<comment type="caution">
    <text evidence="3">The sequence shown here is derived from an EMBL/GenBank/DDBJ whole genome shotgun (WGS) entry which is preliminary data.</text>
</comment>
<keyword evidence="4" id="KW-1185">Reference proteome</keyword>